<dbReference type="EMBL" id="BLKM01012990">
    <property type="protein sequence ID" value="GFG38430.1"/>
    <property type="molecule type" value="Genomic_DNA"/>
</dbReference>
<name>A0A6L2Q393_COPFO</name>
<comment type="caution">
    <text evidence="1">The sequence shown here is derived from an EMBL/GenBank/DDBJ whole genome shotgun (WGS) entry which is preliminary data.</text>
</comment>
<dbReference type="Gene3D" id="3.30.1370.10">
    <property type="entry name" value="K Homology domain, type 1"/>
    <property type="match status" value="1"/>
</dbReference>
<feature type="non-terminal residue" evidence="1">
    <location>
        <position position="50"/>
    </location>
</feature>
<gene>
    <name evidence="1" type="ORF">Cfor_02469</name>
</gene>
<organism evidence="1 2">
    <name type="scientific">Coptotermes formosanus</name>
    <name type="common">Formosan subterranean termite</name>
    <dbReference type="NCBI Taxonomy" id="36987"/>
    <lineage>
        <taxon>Eukaryota</taxon>
        <taxon>Metazoa</taxon>
        <taxon>Ecdysozoa</taxon>
        <taxon>Arthropoda</taxon>
        <taxon>Hexapoda</taxon>
        <taxon>Insecta</taxon>
        <taxon>Pterygota</taxon>
        <taxon>Neoptera</taxon>
        <taxon>Polyneoptera</taxon>
        <taxon>Dictyoptera</taxon>
        <taxon>Blattodea</taxon>
        <taxon>Blattoidea</taxon>
        <taxon>Termitoidae</taxon>
        <taxon>Rhinotermitidae</taxon>
        <taxon>Coptotermes</taxon>
    </lineage>
</organism>
<keyword evidence="2" id="KW-1185">Reference proteome</keyword>
<accession>A0A6L2Q393</accession>
<dbReference type="GO" id="GO:0003723">
    <property type="term" value="F:RNA binding"/>
    <property type="evidence" value="ECO:0007669"/>
    <property type="project" value="InterPro"/>
</dbReference>
<evidence type="ECO:0000313" key="2">
    <source>
        <dbReference type="Proteomes" id="UP000502823"/>
    </source>
</evidence>
<evidence type="ECO:0000313" key="1">
    <source>
        <dbReference type="EMBL" id="GFG38430.1"/>
    </source>
</evidence>
<sequence length="50" mass="5470">IAKVRSSLFQINGAKKDPLVLPDAEGTPTTLTEKVYVPVKEHPDVSMHVL</sequence>
<dbReference type="OrthoDB" id="6777263at2759"/>
<reference evidence="2" key="1">
    <citation type="submission" date="2020-01" db="EMBL/GenBank/DDBJ databases">
        <title>Draft genome sequence of the Termite Coptotermes fromosanus.</title>
        <authorList>
            <person name="Itakura S."/>
            <person name="Yosikawa Y."/>
            <person name="Umezawa K."/>
        </authorList>
    </citation>
    <scope>NUCLEOTIDE SEQUENCE [LARGE SCALE GENOMIC DNA]</scope>
</reference>
<feature type="non-terminal residue" evidence="1">
    <location>
        <position position="1"/>
    </location>
</feature>
<dbReference type="AlphaFoldDB" id="A0A6L2Q393"/>
<dbReference type="InParanoid" id="A0A6L2Q393"/>
<dbReference type="Proteomes" id="UP000502823">
    <property type="component" value="Unassembled WGS sequence"/>
</dbReference>
<protein>
    <submittedName>
        <fullName evidence="1">Uncharacterized protein</fullName>
    </submittedName>
</protein>
<dbReference type="InterPro" id="IPR036612">
    <property type="entry name" value="KH_dom_type_1_sf"/>
</dbReference>
<proteinExistence type="predicted"/>